<gene>
    <name evidence="1" type="ORF">NQF87_01685</name>
</gene>
<comment type="caution">
    <text evidence="1">The sequence shown here is derived from an EMBL/GenBank/DDBJ whole genome shotgun (WGS) entry which is preliminary data.</text>
</comment>
<evidence type="ECO:0000313" key="1">
    <source>
        <dbReference type="EMBL" id="MCX5615693.1"/>
    </source>
</evidence>
<organism evidence="1 2">
    <name type="scientific">Bombella dulcis</name>
    <dbReference type="NCBI Taxonomy" id="2967339"/>
    <lineage>
        <taxon>Bacteria</taxon>
        <taxon>Pseudomonadati</taxon>
        <taxon>Pseudomonadota</taxon>
        <taxon>Alphaproteobacteria</taxon>
        <taxon>Acetobacterales</taxon>
        <taxon>Acetobacteraceae</taxon>
        <taxon>Bombella</taxon>
    </lineage>
</organism>
<reference evidence="1" key="1">
    <citation type="submission" date="2022-07" db="EMBL/GenBank/DDBJ databases">
        <title>Bombella genomes.</title>
        <authorList>
            <person name="Harer L."/>
            <person name="Styblova S."/>
            <person name="Ehrmann M."/>
        </authorList>
    </citation>
    <scope>NUCLEOTIDE SEQUENCE</scope>
    <source>
        <strain evidence="1">TMW 2.2559</strain>
    </source>
</reference>
<evidence type="ECO:0000313" key="2">
    <source>
        <dbReference type="Proteomes" id="UP001165633"/>
    </source>
</evidence>
<name>A0ABT3WAM4_9PROT</name>
<sequence>MSEDDKGNPIGRFFTTLVDDLTEASEQKSEAGPFDDTRAMLDTVSQSLGTSNFRKAIMDAAKDKGTE</sequence>
<dbReference type="RefSeq" id="WP_266126686.1">
    <property type="nucleotide sequence ID" value="NZ_JANIDV010000001.1"/>
</dbReference>
<dbReference type="Proteomes" id="UP001165633">
    <property type="component" value="Unassembled WGS sequence"/>
</dbReference>
<protein>
    <submittedName>
        <fullName evidence="1">Uncharacterized protein</fullName>
    </submittedName>
</protein>
<proteinExistence type="predicted"/>
<keyword evidence="2" id="KW-1185">Reference proteome</keyword>
<accession>A0ABT3WAM4</accession>
<dbReference type="EMBL" id="JANIDV010000001">
    <property type="protein sequence ID" value="MCX5615693.1"/>
    <property type="molecule type" value="Genomic_DNA"/>
</dbReference>